<organism evidence="1 2">
    <name type="scientific">Collimonas pratensis</name>
    <dbReference type="NCBI Taxonomy" id="279113"/>
    <lineage>
        <taxon>Bacteria</taxon>
        <taxon>Pseudomonadati</taxon>
        <taxon>Pseudomonadota</taxon>
        <taxon>Betaproteobacteria</taxon>
        <taxon>Burkholderiales</taxon>
        <taxon>Oxalobacteraceae</taxon>
        <taxon>Collimonas</taxon>
    </lineage>
</organism>
<accession>A0ABM5Z685</accession>
<keyword evidence="2" id="KW-1185">Reference proteome</keyword>
<protein>
    <recommendedName>
        <fullName evidence="3">DUF4124 domain-containing protein</fullName>
    </recommendedName>
</protein>
<dbReference type="EMBL" id="CP013236">
    <property type="protein sequence ID" value="AMP14541.1"/>
    <property type="molecule type" value="Genomic_DNA"/>
</dbReference>
<evidence type="ECO:0000313" key="1">
    <source>
        <dbReference type="EMBL" id="AMP14541.1"/>
    </source>
</evidence>
<gene>
    <name evidence="1" type="ORF">CPter291_2281</name>
</gene>
<reference evidence="1 2" key="1">
    <citation type="submission" date="2015-11" db="EMBL/GenBank/DDBJ databases">
        <title>Exploring the genomic traits of fungus-feeding bacterial genus Collimonas.</title>
        <authorList>
            <person name="Song C."/>
            <person name="Schmidt R."/>
            <person name="de Jager V."/>
            <person name="Krzyzanowska D."/>
            <person name="Jongedijk E."/>
            <person name="Cankar K."/>
            <person name="Beekwilder J."/>
            <person name="van Veen A."/>
            <person name="de Boer W."/>
            <person name="van Veen J.A."/>
            <person name="Garbeva P."/>
        </authorList>
    </citation>
    <scope>NUCLEOTIDE SEQUENCE [LARGE SCALE GENOMIC DNA]</scope>
    <source>
        <strain evidence="1 2">Ter291</strain>
    </source>
</reference>
<evidence type="ECO:0008006" key="3">
    <source>
        <dbReference type="Google" id="ProtNLM"/>
    </source>
</evidence>
<evidence type="ECO:0000313" key="2">
    <source>
        <dbReference type="Proteomes" id="UP000074914"/>
    </source>
</evidence>
<sequence>MRLLPARYGSKRNPHNFLNPPMHPTLRIFAAFLFAIALASAALYAIDRATTPAGGKLTAPAVQAKAGDTANPAGQTTAPAAPAQALTLPIASTPLPPMAATPPAEAGNTIAKCNVDGKIVYTDKGCPQGSKVKPLQITDNAVIPGYDRATVERTFHQPPPVLAQAAPAGGVIEPITSIGTEPAVDCPALGRRYEWLNGMLHRRQLHYVHDRMRRERDDLQTRMFWAHC</sequence>
<dbReference type="Proteomes" id="UP000074914">
    <property type="component" value="Chromosome"/>
</dbReference>
<name>A0ABM5Z685_9BURK</name>
<proteinExistence type="predicted"/>